<proteinExistence type="predicted"/>
<keyword evidence="2" id="KW-1185">Reference proteome</keyword>
<dbReference type="EMBL" id="JACEIP010000018">
    <property type="protein sequence ID" value="MBA4543596.1"/>
    <property type="molecule type" value="Genomic_DNA"/>
</dbReference>
<accession>A0A7W1XBK5</accession>
<evidence type="ECO:0000313" key="1">
    <source>
        <dbReference type="EMBL" id="MBA4543596.1"/>
    </source>
</evidence>
<name>A0A7W1XBK5_9BACL</name>
<dbReference type="OrthoDB" id="2991347at2"/>
<dbReference type="AlphaFoldDB" id="A0A7W1XBK5"/>
<organism evidence="1 2">
    <name type="scientific">Thermoactinomyces daqus</name>
    <dbReference type="NCBI Taxonomy" id="1329516"/>
    <lineage>
        <taxon>Bacteria</taxon>
        <taxon>Bacillati</taxon>
        <taxon>Bacillota</taxon>
        <taxon>Bacilli</taxon>
        <taxon>Bacillales</taxon>
        <taxon>Thermoactinomycetaceae</taxon>
        <taxon>Thermoactinomyces</taxon>
    </lineage>
</organism>
<dbReference type="RefSeq" id="WP_033101562.1">
    <property type="nucleotide sequence ID" value="NZ_JACEIP010000018.1"/>
</dbReference>
<gene>
    <name evidence="1" type="ORF">H1164_11910</name>
</gene>
<dbReference type="Proteomes" id="UP000530514">
    <property type="component" value="Unassembled WGS sequence"/>
</dbReference>
<reference evidence="1 2" key="1">
    <citation type="submission" date="2020-07" db="EMBL/GenBank/DDBJ databases">
        <authorList>
            <person name="Feng H."/>
        </authorList>
    </citation>
    <scope>NUCLEOTIDE SEQUENCE [LARGE SCALE GENOMIC DNA]</scope>
    <source>
        <strain evidence="2">s-11</strain>
    </source>
</reference>
<protein>
    <submittedName>
        <fullName evidence="1">Uncharacterized protein</fullName>
    </submittedName>
</protein>
<evidence type="ECO:0000313" key="2">
    <source>
        <dbReference type="Proteomes" id="UP000530514"/>
    </source>
</evidence>
<comment type="caution">
    <text evidence="1">The sequence shown here is derived from an EMBL/GenBank/DDBJ whole genome shotgun (WGS) entry which is preliminary data.</text>
</comment>
<sequence>MSTSYLYPGWVHEFLQTHLSEEELRQLSPFIHAETWASPSAQKRYWLQENTDIPLRFHLDIDMKI</sequence>